<name>A0AAF0ZIX5_SOLVR</name>
<evidence type="ECO:0000256" key="6">
    <source>
        <dbReference type="ARBA" id="ARBA00022918"/>
    </source>
</evidence>
<dbReference type="SUPFAM" id="SSF56672">
    <property type="entry name" value="DNA/RNA polymerases"/>
    <property type="match status" value="1"/>
</dbReference>
<evidence type="ECO:0000313" key="9">
    <source>
        <dbReference type="Proteomes" id="UP001234989"/>
    </source>
</evidence>
<keyword evidence="4" id="KW-0255">Endonuclease</keyword>
<dbReference type="InterPro" id="IPR041373">
    <property type="entry name" value="RT_RNaseH"/>
</dbReference>
<evidence type="ECO:0000256" key="5">
    <source>
        <dbReference type="ARBA" id="ARBA00022801"/>
    </source>
</evidence>
<keyword evidence="5" id="KW-0378">Hydrolase</keyword>
<dbReference type="Proteomes" id="UP001234989">
    <property type="component" value="Chromosome 8"/>
</dbReference>
<dbReference type="Pfam" id="PF17917">
    <property type="entry name" value="RT_RNaseH"/>
    <property type="match status" value="1"/>
</dbReference>
<evidence type="ECO:0000256" key="1">
    <source>
        <dbReference type="ARBA" id="ARBA00022679"/>
    </source>
</evidence>
<dbReference type="EMBL" id="CP133619">
    <property type="protein sequence ID" value="WMV41236.1"/>
    <property type="molecule type" value="Genomic_DNA"/>
</dbReference>
<dbReference type="AlphaFoldDB" id="A0AAF0ZIX5"/>
<dbReference type="GO" id="GO:0016787">
    <property type="term" value="F:hydrolase activity"/>
    <property type="evidence" value="ECO:0007669"/>
    <property type="project" value="UniProtKB-KW"/>
</dbReference>
<evidence type="ECO:0000256" key="2">
    <source>
        <dbReference type="ARBA" id="ARBA00022695"/>
    </source>
</evidence>
<keyword evidence="1" id="KW-0808">Transferase</keyword>
<evidence type="ECO:0000259" key="7">
    <source>
        <dbReference type="Pfam" id="PF17917"/>
    </source>
</evidence>
<dbReference type="PANTHER" id="PTHR37984">
    <property type="entry name" value="PROTEIN CBG26694"/>
    <property type="match status" value="1"/>
</dbReference>
<organism evidence="8 9">
    <name type="scientific">Solanum verrucosum</name>
    <dbReference type="NCBI Taxonomy" id="315347"/>
    <lineage>
        <taxon>Eukaryota</taxon>
        <taxon>Viridiplantae</taxon>
        <taxon>Streptophyta</taxon>
        <taxon>Embryophyta</taxon>
        <taxon>Tracheophyta</taxon>
        <taxon>Spermatophyta</taxon>
        <taxon>Magnoliopsida</taxon>
        <taxon>eudicotyledons</taxon>
        <taxon>Gunneridae</taxon>
        <taxon>Pentapetalae</taxon>
        <taxon>asterids</taxon>
        <taxon>lamiids</taxon>
        <taxon>Solanales</taxon>
        <taxon>Solanaceae</taxon>
        <taxon>Solanoideae</taxon>
        <taxon>Solaneae</taxon>
        <taxon>Solanum</taxon>
    </lineage>
</organism>
<reference evidence="8" key="1">
    <citation type="submission" date="2023-08" db="EMBL/GenBank/DDBJ databases">
        <title>A de novo genome assembly of Solanum verrucosum Schlechtendal, a Mexican diploid species geographically isolated from the other diploid A-genome species in potato relatives.</title>
        <authorList>
            <person name="Hosaka K."/>
        </authorList>
    </citation>
    <scope>NUCLEOTIDE SEQUENCE</scope>
    <source>
        <tissue evidence="8">Young leaves</tissue>
    </source>
</reference>
<evidence type="ECO:0000256" key="4">
    <source>
        <dbReference type="ARBA" id="ARBA00022759"/>
    </source>
</evidence>
<gene>
    <name evidence="8" type="ORF">MTR67_034621</name>
</gene>
<keyword evidence="6" id="KW-0695">RNA-directed DNA polymerase</keyword>
<keyword evidence="9" id="KW-1185">Reference proteome</keyword>
<dbReference type="PANTHER" id="PTHR37984:SF5">
    <property type="entry name" value="PROTEIN NYNRIN-LIKE"/>
    <property type="match status" value="1"/>
</dbReference>
<dbReference type="GO" id="GO:0003964">
    <property type="term" value="F:RNA-directed DNA polymerase activity"/>
    <property type="evidence" value="ECO:0007669"/>
    <property type="project" value="UniProtKB-KW"/>
</dbReference>
<sequence>MLMQNGKVISYSSKQLKIHERNYLTNDLDLVAMVFALKMWHHYFYSVHVYVFTDHKSL</sequence>
<evidence type="ECO:0000313" key="8">
    <source>
        <dbReference type="EMBL" id="WMV41236.1"/>
    </source>
</evidence>
<evidence type="ECO:0000256" key="3">
    <source>
        <dbReference type="ARBA" id="ARBA00022722"/>
    </source>
</evidence>
<accession>A0AAF0ZIX5</accession>
<dbReference type="InterPro" id="IPR043502">
    <property type="entry name" value="DNA/RNA_pol_sf"/>
</dbReference>
<keyword evidence="3" id="KW-0540">Nuclease</keyword>
<proteinExistence type="predicted"/>
<protein>
    <recommendedName>
        <fullName evidence="7">Reverse transcriptase RNase H-like domain-containing protein</fullName>
    </recommendedName>
</protein>
<feature type="domain" description="Reverse transcriptase RNase H-like" evidence="7">
    <location>
        <begin position="2"/>
        <end position="58"/>
    </location>
</feature>
<dbReference type="GO" id="GO:0004519">
    <property type="term" value="F:endonuclease activity"/>
    <property type="evidence" value="ECO:0007669"/>
    <property type="project" value="UniProtKB-KW"/>
</dbReference>
<keyword evidence="2" id="KW-0548">Nucleotidyltransferase</keyword>
<dbReference type="InterPro" id="IPR050951">
    <property type="entry name" value="Retrovirus_Pol_polyprotein"/>
</dbReference>